<keyword evidence="3" id="KW-1185">Reference proteome</keyword>
<evidence type="ECO:0000313" key="3">
    <source>
        <dbReference type="Proteomes" id="UP001557470"/>
    </source>
</evidence>
<feature type="region of interest" description="Disordered" evidence="1">
    <location>
        <begin position="46"/>
        <end position="75"/>
    </location>
</feature>
<name>A0ABD0WUA0_UMBPY</name>
<gene>
    <name evidence="2" type="ORF">UPYG_G00136400</name>
</gene>
<dbReference type="Proteomes" id="UP001557470">
    <property type="component" value="Unassembled WGS sequence"/>
</dbReference>
<accession>A0ABD0WUA0</accession>
<feature type="non-terminal residue" evidence="2">
    <location>
        <position position="1"/>
    </location>
</feature>
<sequence length="75" mass="8639">ASWRKRRELLPVQMSIEGNHSRARGGPPKRENCCTLTTYRATEIGHSKEKDNRSDWRNLSELIRQGAETTAKTQE</sequence>
<organism evidence="2 3">
    <name type="scientific">Umbra pygmaea</name>
    <name type="common">Eastern mudminnow</name>
    <dbReference type="NCBI Taxonomy" id="75934"/>
    <lineage>
        <taxon>Eukaryota</taxon>
        <taxon>Metazoa</taxon>
        <taxon>Chordata</taxon>
        <taxon>Craniata</taxon>
        <taxon>Vertebrata</taxon>
        <taxon>Euteleostomi</taxon>
        <taxon>Actinopterygii</taxon>
        <taxon>Neopterygii</taxon>
        <taxon>Teleostei</taxon>
        <taxon>Protacanthopterygii</taxon>
        <taxon>Esociformes</taxon>
        <taxon>Umbridae</taxon>
        <taxon>Umbra</taxon>
    </lineage>
</organism>
<proteinExistence type="predicted"/>
<dbReference type="EMBL" id="JAGEUA010000004">
    <property type="protein sequence ID" value="KAL0984046.1"/>
    <property type="molecule type" value="Genomic_DNA"/>
</dbReference>
<evidence type="ECO:0000313" key="2">
    <source>
        <dbReference type="EMBL" id="KAL0984046.1"/>
    </source>
</evidence>
<comment type="caution">
    <text evidence="2">The sequence shown here is derived from an EMBL/GenBank/DDBJ whole genome shotgun (WGS) entry which is preliminary data.</text>
</comment>
<reference evidence="2 3" key="1">
    <citation type="submission" date="2024-06" db="EMBL/GenBank/DDBJ databases">
        <authorList>
            <person name="Pan Q."/>
            <person name="Wen M."/>
            <person name="Jouanno E."/>
            <person name="Zahm M."/>
            <person name="Klopp C."/>
            <person name="Cabau C."/>
            <person name="Louis A."/>
            <person name="Berthelot C."/>
            <person name="Parey E."/>
            <person name="Roest Crollius H."/>
            <person name="Montfort J."/>
            <person name="Robinson-Rechavi M."/>
            <person name="Bouchez O."/>
            <person name="Lampietro C."/>
            <person name="Lopez Roques C."/>
            <person name="Donnadieu C."/>
            <person name="Postlethwait J."/>
            <person name="Bobe J."/>
            <person name="Verreycken H."/>
            <person name="Guiguen Y."/>
        </authorList>
    </citation>
    <scope>NUCLEOTIDE SEQUENCE [LARGE SCALE GENOMIC DNA]</scope>
    <source>
        <strain evidence="2">Up_M1</strain>
        <tissue evidence="2">Testis</tissue>
    </source>
</reference>
<protein>
    <submittedName>
        <fullName evidence="2">Uncharacterized protein</fullName>
    </submittedName>
</protein>
<evidence type="ECO:0000256" key="1">
    <source>
        <dbReference type="SAM" id="MobiDB-lite"/>
    </source>
</evidence>
<dbReference type="AlphaFoldDB" id="A0ABD0WUA0"/>
<feature type="compositionally biased region" description="Basic and acidic residues" evidence="1">
    <location>
        <begin position="46"/>
        <end position="58"/>
    </location>
</feature>